<dbReference type="PANTHER" id="PTHR12461">
    <property type="entry name" value="HYPOXIA-INDUCIBLE FACTOR 1 ALPHA INHIBITOR-RELATED"/>
    <property type="match status" value="1"/>
</dbReference>
<reference evidence="2" key="1">
    <citation type="submission" date="2018-03" db="EMBL/GenBank/DDBJ databases">
        <authorList>
            <person name="Guldener U."/>
        </authorList>
    </citation>
    <scope>NUCLEOTIDE SEQUENCE</scope>
</reference>
<dbReference type="Pfam" id="PF13621">
    <property type="entry name" value="Cupin_8"/>
    <property type="match status" value="1"/>
</dbReference>
<protein>
    <recommendedName>
        <fullName evidence="1">JmjC domain-containing protein</fullName>
    </recommendedName>
</protein>
<dbReference type="PANTHER" id="PTHR12461:SF105">
    <property type="entry name" value="HYPOXIA-INDUCIBLE FACTOR 1-ALPHA INHIBITOR"/>
    <property type="match status" value="1"/>
</dbReference>
<organism evidence="2 3">
    <name type="scientific">Cephalotrichum gorgonifer</name>
    <dbReference type="NCBI Taxonomy" id="2041049"/>
    <lineage>
        <taxon>Eukaryota</taxon>
        <taxon>Fungi</taxon>
        <taxon>Dikarya</taxon>
        <taxon>Ascomycota</taxon>
        <taxon>Pezizomycotina</taxon>
        <taxon>Sordariomycetes</taxon>
        <taxon>Hypocreomycetidae</taxon>
        <taxon>Microascales</taxon>
        <taxon>Microascaceae</taxon>
        <taxon>Cephalotrichum</taxon>
    </lineage>
</organism>
<feature type="domain" description="JmjC" evidence="1">
    <location>
        <begin position="166"/>
        <end position="340"/>
    </location>
</feature>
<dbReference type="EMBL" id="ONZQ02000002">
    <property type="protein sequence ID" value="SPN99031.1"/>
    <property type="molecule type" value="Genomic_DNA"/>
</dbReference>
<sequence>MRIRSLTPGLRIRPCQQPTRTLFRRGLSHVHTVNEPFHSIDVAHFRRATDDLTKPLALYKNPDDTSKPYFPAQEKWFVHEAPDGRGGPVTPYLADFSHLPFPYELMVPQPSGGEDAVSLFITWLSKRTSLEEKLLYEVLLPLESLLAPPGAPPAFHQLHAPLSLLLSALRFNEESPHPLRTLYIAQSPISDLPPSLSSDLPTPHLVQKAGKGDIYASSIWMGLEPTYTPLHRDPNPNLFVQLRGAKTVRLLAPSAGDALYREVRNAVGRGGGSSRIRGADMMGGPERDLLHERVWGDGRDLLEVTVRAGDALFVPLGYWHSVRSEGTGGGLNSSVNWWFR</sequence>
<comment type="caution">
    <text evidence="2">The sequence shown here is derived from an EMBL/GenBank/DDBJ whole genome shotgun (WGS) entry which is preliminary data.</text>
</comment>
<keyword evidence="3" id="KW-1185">Reference proteome</keyword>
<accession>A0AAE8MTT4</accession>
<dbReference type="InterPro" id="IPR041667">
    <property type="entry name" value="Cupin_8"/>
</dbReference>
<proteinExistence type="predicted"/>
<evidence type="ECO:0000313" key="3">
    <source>
        <dbReference type="Proteomes" id="UP001187682"/>
    </source>
</evidence>
<dbReference type="SUPFAM" id="SSF51197">
    <property type="entry name" value="Clavaminate synthase-like"/>
    <property type="match status" value="1"/>
</dbReference>
<evidence type="ECO:0000259" key="1">
    <source>
        <dbReference type="PROSITE" id="PS51184"/>
    </source>
</evidence>
<gene>
    <name evidence="2" type="ORF">DNG_02070</name>
</gene>
<evidence type="ECO:0000313" key="2">
    <source>
        <dbReference type="EMBL" id="SPN99031.1"/>
    </source>
</evidence>
<dbReference type="Proteomes" id="UP001187682">
    <property type="component" value="Unassembled WGS sequence"/>
</dbReference>
<dbReference type="Gene3D" id="2.60.120.650">
    <property type="entry name" value="Cupin"/>
    <property type="match status" value="1"/>
</dbReference>
<dbReference type="PROSITE" id="PS51184">
    <property type="entry name" value="JMJC"/>
    <property type="match status" value="1"/>
</dbReference>
<dbReference type="InterPro" id="IPR003347">
    <property type="entry name" value="JmjC_dom"/>
</dbReference>
<dbReference type="AlphaFoldDB" id="A0AAE8MTT4"/>
<name>A0AAE8MTT4_9PEZI</name>